<dbReference type="Gene3D" id="3.40.50.1820">
    <property type="entry name" value="alpha/beta hydrolase"/>
    <property type="match status" value="1"/>
</dbReference>
<name>A0ABR2JR81_9EUKA</name>
<keyword evidence="2" id="KW-1185">Reference proteome</keyword>
<proteinExistence type="predicted"/>
<gene>
    <name evidence="1" type="ORF">M9Y10_004025</name>
</gene>
<comment type="caution">
    <text evidence="1">The sequence shown here is derived from an EMBL/GenBank/DDBJ whole genome shotgun (WGS) entry which is preliminary data.</text>
</comment>
<dbReference type="SUPFAM" id="SSF53474">
    <property type="entry name" value="alpha/beta-Hydrolases"/>
    <property type="match status" value="1"/>
</dbReference>
<protein>
    <submittedName>
        <fullName evidence="1">Uncharacterized protein</fullName>
    </submittedName>
</protein>
<sequence length="74" mass="8842">MSIEKNVTKYFPPTYFWCDKEDQIVPYENTKVMVEYLEKVGVIFSFEYFAQIGHRRELAIGTEEESWSDIGFNF</sequence>
<evidence type="ECO:0000313" key="1">
    <source>
        <dbReference type="EMBL" id="KAK8881290.1"/>
    </source>
</evidence>
<dbReference type="InterPro" id="IPR029058">
    <property type="entry name" value="AB_hydrolase_fold"/>
</dbReference>
<organism evidence="1 2">
    <name type="scientific">Tritrichomonas musculus</name>
    <dbReference type="NCBI Taxonomy" id="1915356"/>
    <lineage>
        <taxon>Eukaryota</taxon>
        <taxon>Metamonada</taxon>
        <taxon>Parabasalia</taxon>
        <taxon>Tritrichomonadida</taxon>
        <taxon>Tritrichomonadidae</taxon>
        <taxon>Tritrichomonas</taxon>
    </lineage>
</organism>
<evidence type="ECO:0000313" key="2">
    <source>
        <dbReference type="Proteomes" id="UP001470230"/>
    </source>
</evidence>
<accession>A0ABR2JR81</accession>
<dbReference type="EMBL" id="JAPFFF010000010">
    <property type="protein sequence ID" value="KAK8881290.1"/>
    <property type="molecule type" value="Genomic_DNA"/>
</dbReference>
<dbReference type="Proteomes" id="UP001470230">
    <property type="component" value="Unassembled WGS sequence"/>
</dbReference>
<reference evidence="1 2" key="1">
    <citation type="submission" date="2024-04" db="EMBL/GenBank/DDBJ databases">
        <title>Tritrichomonas musculus Genome.</title>
        <authorList>
            <person name="Alves-Ferreira E."/>
            <person name="Grigg M."/>
            <person name="Lorenzi H."/>
            <person name="Galac M."/>
        </authorList>
    </citation>
    <scope>NUCLEOTIDE SEQUENCE [LARGE SCALE GENOMIC DNA]</scope>
    <source>
        <strain evidence="1 2">EAF2021</strain>
    </source>
</reference>